<keyword evidence="6" id="KW-0539">Nucleus</keyword>
<comment type="subcellular location">
    <subcellularLocation>
        <location evidence="1">Nucleus</location>
    </subcellularLocation>
</comment>
<keyword evidence="3" id="KW-0747">Spliceosome</keyword>
<keyword evidence="13" id="KW-1185">Reference proteome</keyword>
<dbReference type="InterPro" id="IPR032675">
    <property type="entry name" value="LRR_dom_sf"/>
</dbReference>
<evidence type="ECO:0000256" key="4">
    <source>
        <dbReference type="ARBA" id="ARBA00022737"/>
    </source>
</evidence>
<reference evidence="12" key="2">
    <citation type="submission" date="2025-08" db="UniProtKB">
        <authorList>
            <consortium name="Ensembl"/>
        </authorList>
    </citation>
    <scope>IDENTIFICATION</scope>
</reference>
<dbReference type="GO" id="GO:0005686">
    <property type="term" value="C:U2 snRNP"/>
    <property type="evidence" value="ECO:0007669"/>
    <property type="project" value="TreeGrafter"/>
</dbReference>
<comment type="function">
    <text evidence="8">Involved in pre-mRNA splicing as component of the spliceosome. Associated with sn-RNP U2, where it contributes to the binding of stem loop IV of U2 snRNA.</text>
</comment>
<dbReference type="GO" id="GO:0005681">
    <property type="term" value="C:spliceosomal complex"/>
    <property type="evidence" value="ECO:0007669"/>
    <property type="project" value="UniProtKB-KW"/>
</dbReference>
<dbReference type="Gene3D" id="3.80.10.10">
    <property type="entry name" value="Ribonuclease Inhibitor"/>
    <property type="match status" value="1"/>
</dbReference>
<evidence type="ECO:0000313" key="13">
    <source>
        <dbReference type="Proteomes" id="UP000005226"/>
    </source>
</evidence>
<reference evidence="12" key="1">
    <citation type="journal article" date="2011" name="Genome Biol. Evol.">
        <title>Integration of the genetic map and genome assembly of fugu facilitates insights into distinct features of genome evolution in teleosts and mammals.</title>
        <authorList>
            <person name="Kai W."/>
            <person name="Kikuchi K."/>
            <person name="Tohari S."/>
            <person name="Chew A.K."/>
            <person name="Tay A."/>
            <person name="Fujiwara A."/>
            <person name="Hosoya S."/>
            <person name="Suetake H."/>
            <person name="Naruse K."/>
            <person name="Brenner S."/>
            <person name="Suzuki Y."/>
            <person name="Venkatesh B."/>
        </authorList>
    </citation>
    <scope>NUCLEOTIDE SEQUENCE [LARGE SCALE GENOMIC DNA]</scope>
</reference>
<dbReference type="InterPro" id="IPR044640">
    <property type="entry name" value="RU2A"/>
</dbReference>
<evidence type="ECO:0000256" key="3">
    <source>
        <dbReference type="ARBA" id="ARBA00022728"/>
    </source>
</evidence>
<dbReference type="Pfam" id="PF14580">
    <property type="entry name" value="LRR_9"/>
    <property type="match status" value="1"/>
</dbReference>
<dbReference type="PROSITE" id="PS51450">
    <property type="entry name" value="LRR"/>
    <property type="match status" value="1"/>
</dbReference>
<dbReference type="GO" id="GO:0000398">
    <property type="term" value="P:mRNA splicing, via spliceosome"/>
    <property type="evidence" value="ECO:0007669"/>
    <property type="project" value="InterPro"/>
</dbReference>
<evidence type="ECO:0000256" key="2">
    <source>
        <dbReference type="ARBA" id="ARBA00022614"/>
    </source>
</evidence>
<gene>
    <name evidence="12" type="primary">snrpa1</name>
</gene>
<keyword evidence="2" id="KW-0433">Leucine-rich repeat</keyword>
<dbReference type="GeneTree" id="ENSGT00940000153289"/>
<protein>
    <submittedName>
        <fullName evidence="12">Small nuclear ribonucleoprotein polypeptide A'</fullName>
    </submittedName>
</protein>
<dbReference type="FunFam" id="3.80.10.10:FF:000026">
    <property type="entry name" value="U2 small nuclear ribonucleoprotein A"/>
    <property type="match status" value="1"/>
</dbReference>
<dbReference type="InParanoid" id="H2RJ37"/>
<feature type="region of interest" description="Disordered" evidence="10">
    <location>
        <begin position="268"/>
        <end position="308"/>
    </location>
</feature>
<keyword evidence="4" id="KW-0677">Repeat</keyword>
<dbReference type="PANTHER" id="PTHR10552:SF6">
    <property type="entry name" value="U2 SMALL NUCLEAR RIBONUCLEOPROTEIN A"/>
    <property type="match status" value="1"/>
</dbReference>
<evidence type="ECO:0000256" key="7">
    <source>
        <dbReference type="ARBA" id="ARBA00024196"/>
    </source>
</evidence>
<dbReference type="GO" id="GO:0030620">
    <property type="term" value="F:U2 snRNA binding"/>
    <property type="evidence" value="ECO:0007669"/>
    <property type="project" value="InterPro"/>
</dbReference>
<evidence type="ECO:0000256" key="8">
    <source>
        <dbReference type="ARBA" id="ARBA00056565"/>
    </source>
</evidence>
<evidence type="ECO:0000256" key="10">
    <source>
        <dbReference type="SAM" id="MobiDB-lite"/>
    </source>
</evidence>
<dbReference type="PANTHER" id="PTHR10552">
    <property type="entry name" value="U2 SMALL NUCLEAR RIBONUCLEOPROTEIN A"/>
    <property type="match status" value="1"/>
</dbReference>
<name>H2RJ37_TAKRU</name>
<feature type="domain" description="U2A'/phosphoprotein 32 family A C-terminal" evidence="11">
    <location>
        <begin position="128"/>
        <end position="146"/>
    </location>
</feature>
<dbReference type="SMART" id="SM00446">
    <property type="entry name" value="LRRcap"/>
    <property type="match status" value="1"/>
</dbReference>
<sequence>MVKLSAELIEQAAQYTNPVRDRELDLRGYKIPVIENLGATLDQFDTLDFSDNEVRKLDGFPLLRRLKTLLMNSNRICRIGENLEQALPNLRELILTSNNIQELGDLDPLATIKTLSLLSLLRNPVTNKKHYRLYVINKLPQLRVLDFQKVKLKERQEAEKMFKGKRGAQLAKDIAKRTKTFTIGAAAPLEKKKTGPSQADVEAIKNAIANASSLAEVERLKGMLQAGQIPGRDLRQPSLLLFSSLLHVHQPFDGLTGEFVHSGEADMVEEEEEEEEGAHMAGDLGEGMSERGGNVDEDMDVEQHVNGS</sequence>
<dbReference type="AlphaFoldDB" id="H2RJ37"/>
<evidence type="ECO:0000256" key="6">
    <source>
        <dbReference type="ARBA" id="ARBA00023242"/>
    </source>
</evidence>
<keyword evidence="5" id="KW-0508">mRNA splicing</keyword>
<organism evidence="12 13">
    <name type="scientific">Takifugu rubripes</name>
    <name type="common">Japanese pufferfish</name>
    <name type="synonym">Fugu rubripes</name>
    <dbReference type="NCBI Taxonomy" id="31033"/>
    <lineage>
        <taxon>Eukaryota</taxon>
        <taxon>Metazoa</taxon>
        <taxon>Chordata</taxon>
        <taxon>Craniata</taxon>
        <taxon>Vertebrata</taxon>
        <taxon>Euteleostomi</taxon>
        <taxon>Actinopterygii</taxon>
        <taxon>Neopterygii</taxon>
        <taxon>Teleostei</taxon>
        <taxon>Neoteleostei</taxon>
        <taxon>Acanthomorphata</taxon>
        <taxon>Eupercaria</taxon>
        <taxon>Tetraodontiformes</taxon>
        <taxon>Tetradontoidea</taxon>
        <taxon>Tetraodontidae</taxon>
        <taxon>Takifugu</taxon>
    </lineage>
</organism>
<reference evidence="12" key="3">
    <citation type="submission" date="2025-09" db="UniProtKB">
        <authorList>
            <consortium name="Ensembl"/>
        </authorList>
    </citation>
    <scope>IDENTIFICATION</scope>
</reference>
<keyword evidence="3" id="KW-0507">mRNA processing</keyword>
<comment type="similarity">
    <text evidence="7">Belongs to the U2 small nuclear ribonucleoprotein A family.</text>
</comment>
<dbReference type="eggNOG" id="KOG1644">
    <property type="taxonomic scope" value="Eukaryota"/>
</dbReference>
<dbReference type="FunCoup" id="H2RJ37">
    <property type="interactions" value="2008"/>
</dbReference>
<evidence type="ECO:0000259" key="11">
    <source>
        <dbReference type="SMART" id="SM00446"/>
    </source>
</evidence>
<evidence type="ECO:0000256" key="1">
    <source>
        <dbReference type="ARBA" id="ARBA00004123"/>
    </source>
</evidence>
<proteinExistence type="inferred from homology"/>
<dbReference type="OMA" id="QPREFPQ"/>
<dbReference type="SUPFAM" id="SSF52058">
    <property type="entry name" value="L domain-like"/>
    <property type="match status" value="1"/>
</dbReference>
<evidence type="ECO:0000256" key="9">
    <source>
        <dbReference type="ARBA" id="ARBA00062740"/>
    </source>
</evidence>
<dbReference type="Ensembl" id="ENSTRUT00000000150.3">
    <property type="protein sequence ID" value="ENSTRUP00000000150.3"/>
    <property type="gene ID" value="ENSTRUG00000000065.3"/>
</dbReference>
<dbReference type="Proteomes" id="UP000005226">
    <property type="component" value="Unplaced"/>
</dbReference>
<evidence type="ECO:0000313" key="12">
    <source>
        <dbReference type="Ensembl" id="ENSTRUP00000000150.3"/>
    </source>
</evidence>
<dbReference type="STRING" id="31033.ENSTRUP00000070416"/>
<comment type="subunit">
    <text evidence="9">Identified in the spliceosome B complex. Identified in the spliceosome C complex. Found in a pre-mRNA splicing complex with SFRS4, SFRS5, SNRNP70, SNRPA1, SRRM1 and SRRM2. Found in a pre-mRNA exonic splicing enhancer (ESE) complex with SNRNP70, SNRPA1, SRRM1 and TRA2B. Contributes to the binding of stem loop IV of U2 snRNA with SNRPB2.</text>
</comment>
<dbReference type="InterPro" id="IPR003603">
    <property type="entry name" value="U2A'_phosphoprotein32A_C"/>
</dbReference>
<dbReference type="InterPro" id="IPR001611">
    <property type="entry name" value="Leu-rich_rpt"/>
</dbReference>
<evidence type="ECO:0000256" key="5">
    <source>
        <dbReference type="ARBA" id="ARBA00023187"/>
    </source>
</evidence>
<dbReference type="HOGENOM" id="CLU_061027_0_1_1"/>
<accession>H2RJ37</accession>